<dbReference type="STRING" id="1538463.B0T36_19350"/>
<dbReference type="Proteomes" id="UP000188836">
    <property type="component" value="Unassembled WGS sequence"/>
</dbReference>
<feature type="transmembrane region" description="Helical" evidence="1">
    <location>
        <begin position="5"/>
        <end position="28"/>
    </location>
</feature>
<dbReference type="InterPro" id="IPR012338">
    <property type="entry name" value="Beta-lactam/transpept-like"/>
</dbReference>
<sequence>MRQKLLRFGIVVTATVVAAVIMAALILVTARDQVTAHIAAGAARLADADLMLRVSDHADSRDVIATSSGIDQDAELGSATRFRIGSITKTFVATVVLQLVDEGRIELDAPIAGQLPDPIPGGDRITVRQVLNHTSGLYDYMKEEGMSTNRWRGDERFTSYQPRQLLATALRHDPYFAPGTRFRYSNTNYIVAGLLIEHVTGRSYGTEIADRILTPLGLTSTTVPGHDPGLPRPALAAYRTIDGERTAVTDMNPSLDWAAGEMVSTIADLEKFFAALLSGELTSPHALTQMRQTVSMGGMGFHYGLGLQRFDPPCGDSVWGHGGELLGYLSYAYRSDEGRAMTMVIASADSSNELPMFAVLTSVYCMK</sequence>
<dbReference type="RefSeq" id="WP_077115523.1">
    <property type="nucleotide sequence ID" value="NZ_LOKT01000013.1"/>
</dbReference>
<comment type="caution">
    <text evidence="3">The sequence shown here is derived from an EMBL/GenBank/DDBJ whole genome shotgun (WGS) entry which is preliminary data.</text>
</comment>
<evidence type="ECO:0000313" key="3">
    <source>
        <dbReference type="EMBL" id="ONM49465.1"/>
    </source>
</evidence>
<evidence type="ECO:0000259" key="2">
    <source>
        <dbReference type="Pfam" id="PF00144"/>
    </source>
</evidence>
<keyword evidence="1" id="KW-0812">Transmembrane</keyword>
<keyword evidence="4" id="KW-1185">Reference proteome</keyword>
<keyword evidence="1" id="KW-1133">Transmembrane helix</keyword>
<dbReference type="PANTHER" id="PTHR46825">
    <property type="entry name" value="D-ALANYL-D-ALANINE-CARBOXYPEPTIDASE/ENDOPEPTIDASE AMPH"/>
    <property type="match status" value="1"/>
</dbReference>
<accession>A0A1W0ATJ3</accession>
<dbReference type="AlphaFoldDB" id="A0A1W0ATJ3"/>
<dbReference type="PANTHER" id="PTHR46825:SF7">
    <property type="entry name" value="D-ALANYL-D-ALANINE CARBOXYPEPTIDASE"/>
    <property type="match status" value="1"/>
</dbReference>
<reference evidence="3 4" key="1">
    <citation type="journal article" date="2016" name="Antonie Van Leeuwenhoek">
        <title>Nocardia donostiensis sp. nov., isolated from human respiratory specimens.</title>
        <authorList>
            <person name="Ercibengoa M."/>
            <person name="Bell M."/>
            <person name="Marimon J.M."/>
            <person name="Humrighouse B."/>
            <person name="Klenk H.P."/>
            <person name="Potter G."/>
            <person name="Perez-Trallero E."/>
        </authorList>
    </citation>
    <scope>NUCLEOTIDE SEQUENCE [LARGE SCALE GENOMIC DNA]</scope>
    <source>
        <strain evidence="3 4">X1655</strain>
    </source>
</reference>
<dbReference type="EMBL" id="MUMY01000004">
    <property type="protein sequence ID" value="ONM49465.1"/>
    <property type="molecule type" value="Genomic_DNA"/>
</dbReference>
<organism evidence="3 4">
    <name type="scientific">Nocardia donostiensis</name>
    <dbReference type="NCBI Taxonomy" id="1538463"/>
    <lineage>
        <taxon>Bacteria</taxon>
        <taxon>Bacillati</taxon>
        <taxon>Actinomycetota</taxon>
        <taxon>Actinomycetes</taxon>
        <taxon>Mycobacteriales</taxon>
        <taxon>Nocardiaceae</taxon>
        <taxon>Nocardia</taxon>
    </lineage>
</organism>
<evidence type="ECO:0000313" key="4">
    <source>
        <dbReference type="Proteomes" id="UP000188836"/>
    </source>
</evidence>
<dbReference type="SUPFAM" id="SSF56601">
    <property type="entry name" value="beta-lactamase/transpeptidase-like"/>
    <property type="match status" value="1"/>
</dbReference>
<dbReference type="Pfam" id="PF00144">
    <property type="entry name" value="Beta-lactamase"/>
    <property type="match status" value="1"/>
</dbReference>
<proteinExistence type="predicted"/>
<keyword evidence="1" id="KW-0472">Membrane</keyword>
<gene>
    <name evidence="3" type="ORF">B0T46_06225</name>
</gene>
<evidence type="ECO:0000256" key="1">
    <source>
        <dbReference type="SAM" id="Phobius"/>
    </source>
</evidence>
<dbReference type="InterPro" id="IPR050491">
    <property type="entry name" value="AmpC-like"/>
</dbReference>
<feature type="domain" description="Beta-lactamase-related" evidence="2">
    <location>
        <begin position="74"/>
        <end position="347"/>
    </location>
</feature>
<dbReference type="InterPro" id="IPR001466">
    <property type="entry name" value="Beta-lactam-related"/>
</dbReference>
<dbReference type="Gene3D" id="3.40.710.10">
    <property type="entry name" value="DD-peptidase/beta-lactamase superfamily"/>
    <property type="match status" value="1"/>
</dbReference>
<name>A0A1W0ATJ3_9NOCA</name>
<protein>
    <submittedName>
        <fullName evidence="3">Alkaline D-peptidase</fullName>
    </submittedName>
</protein>